<evidence type="ECO:0000259" key="2">
    <source>
        <dbReference type="Pfam" id="PF13472"/>
    </source>
</evidence>
<dbReference type="Pfam" id="PF13472">
    <property type="entry name" value="Lipase_GDSL_2"/>
    <property type="match status" value="1"/>
</dbReference>
<dbReference type="RefSeq" id="WP_052474817.1">
    <property type="nucleotide sequence ID" value="NZ_JXRP01000018.1"/>
</dbReference>
<feature type="domain" description="SGNH hydrolase-type esterase" evidence="2">
    <location>
        <begin position="40"/>
        <end position="235"/>
    </location>
</feature>
<evidence type="ECO:0000313" key="4">
    <source>
        <dbReference type="Proteomes" id="UP000031938"/>
    </source>
</evidence>
<protein>
    <recommendedName>
        <fullName evidence="2">SGNH hydrolase-type esterase domain-containing protein</fullName>
    </recommendedName>
</protein>
<dbReference type="Gene3D" id="3.40.50.1110">
    <property type="entry name" value="SGNH hydrolase"/>
    <property type="match status" value="1"/>
</dbReference>
<keyword evidence="1" id="KW-0732">Signal</keyword>
<feature type="chain" id="PRO_5002173066" description="SGNH hydrolase-type esterase domain-containing protein" evidence="1">
    <location>
        <begin position="31"/>
        <end position="276"/>
    </location>
</feature>
<dbReference type="GO" id="GO:0004622">
    <property type="term" value="F:phosphatidylcholine lysophospholipase activity"/>
    <property type="evidence" value="ECO:0007669"/>
    <property type="project" value="TreeGrafter"/>
</dbReference>
<dbReference type="PATRIC" id="fig|889306.3.peg.2884"/>
<dbReference type="STRING" id="889306.KP78_28700"/>
<feature type="signal peptide" evidence="1">
    <location>
        <begin position="1"/>
        <end position="30"/>
    </location>
</feature>
<dbReference type="InterPro" id="IPR036514">
    <property type="entry name" value="SGNH_hydro_sf"/>
</dbReference>
<dbReference type="InterPro" id="IPR013830">
    <property type="entry name" value="SGNH_hydro"/>
</dbReference>
<proteinExistence type="predicted"/>
<name>A0A0C2VLI4_9BACL</name>
<dbReference type="PANTHER" id="PTHR30383:SF27">
    <property type="entry name" value="SPORE GERMINATION LIPASE LIPC"/>
    <property type="match status" value="1"/>
</dbReference>
<evidence type="ECO:0000313" key="3">
    <source>
        <dbReference type="EMBL" id="KIL45326.1"/>
    </source>
</evidence>
<organism evidence="3 4">
    <name type="scientific">Jeotgalibacillus soli</name>
    <dbReference type="NCBI Taxonomy" id="889306"/>
    <lineage>
        <taxon>Bacteria</taxon>
        <taxon>Bacillati</taxon>
        <taxon>Bacillota</taxon>
        <taxon>Bacilli</taxon>
        <taxon>Bacillales</taxon>
        <taxon>Caryophanaceae</taxon>
        <taxon>Jeotgalibacillus</taxon>
    </lineage>
</organism>
<dbReference type="SUPFAM" id="SSF52266">
    <property type="entry name" value="SGNH hydrolase"/>
    <property type="match status" value="1"/>
</dbReference>
<gene>
    <name evidence="3" type="ORF">KP78_28700</name>
</gene>
<dbReference type="InterPro" id="IPR051532">
    <property type="entry name" value="Ester_Hydrolysis_Enzymes"/>
</dbReference>
<reference evidence="3 4" key="1">
    <citation type="submission" date="2015-01" db="EMBL/GenBank/DDBJ databases">
        <title>Genome sequencing of Jeotgalibacillus soli.</title>
        <authorList>
            <person name="Goh K.M."/>
            <person name="Chan K.-G."/>
            <person name="Yaakop A.S."/>
            <person name="Ee R."/>
            <person name="Gan H.M."/>
            <person name="Chan C.S."/>
        </authorList>
    </citation>
    <scope>NUCLEOTIDE SEQUENCE [LARGE SCALE GENOMIC DNA]</scope>
    <source>
        <strain evidence="3 4">P9</strain>
    </source>
</reference>
<dbReference type="AlphaFoldDB" id="A0A0C2VLI4"/>
<comment type="caution">
    <text evidence="3">The sequence shown here is derived from an EMBL/GenBank/DDBJ whole genome shotgun (WGS) entry which is preliminary data.</text>
</comment>
<accession>A0A0C2VLI4</accession>
<dbReference type="PANTHER" id="PTHR30383">
    <property type="entry name" value="THIOESTERASE 1/PROTEASE 1/LYSOPHOSPHOLIPASE L1"/>
    <property type="match status" value="1"/>
</dbReference>
<sequence>MKTKIQKIVAPASMTFTLLAAPFAIPTANAALTSPQNYVALGDSVAAGVTPYQSMDAGYTDIIAHKLAQEDLLIHFSKDFAVPGFSTTNILELLENEQVRQGIEQATLITLSAGANDVLGLVRQDAAGQSVSFEQLPADFALNQMRIQYGQILDEITSINPTASLYTMGYFFPYPNVLDTQKDGVTKMLNTVNEIIKKESIKRGIPFIPVSEAFGVDAINYLPNPTNVHPNQAGYVAIANAFFNEVEPDLSVTEADIPPNPGISPFLAQFMPRGDR</sequence>
<dbReference type="Proteomes" id="UP000031938">
    <property type="component" value="Unassembled WGS sequence"/>
</dbReference>
<dbReference type="OrthoDB" id="1815486at2"/>
<dbReference type="EMBL" id="JXRP01000018">
    <property type="protein sequence ID" value="KIL45326.1"/>
    <property type="molecule type" value="Genomic_DNA"/>
</dbReference>
<keyword evidence="4" id="KW-1185">Reference proteome</keyword>
<evidence type="ECO:0000256" key="1">
    <source>
        <dbReference type="SAM" id="SignalP"/>
    </source>
</evidence>